<dbReference type="GO" id="GO:0004519">
    <property type="term" value="F:endonuclease activity"/>
    <property type="evidence" value="ECO:0007669"/>
    <property type="project" value="UniProtKB-KW"/>
</dbReference>
<evidence type="ECO:0000313" key="1">
    <source>
        <dbReference type="EMBL" id="QMP82427.1"/>
    </source>
</evidence>
<name>A0A7D7IKK3_9CAUD</name>
<reference evidence="1 2" key="1">
    <citation type="submission" date="2020-05" db="EMBL/GenBank/DDBJ databases">
        <authorList>
            <person name="Wang X."/>
        </authorList>
    </citation>
    <scope>NUCLEOTIDE SEQUENCE [LARGE SCALE GENOMIC DNA]</scope>
</reference>
<dbReference type="EMBL" id="MT478991">
    <property type="protein sequence ID" value="QMP82427.1"/>
    <property type="molecule type" value="Genomic_DNA"/>
</dbReference>
<keyword evidence="1" id="KW-0540">Nuclease</keyword>
<dbReference type="SUPFAM" id="SSF54060">
    <property type="entry name" value="His-Me finger endonucleases"/>
    <property type="match status" value="1"/>
</dbReference>
<sequence length="176" mass="20387">MMIKRYCDDHPVEEWKVIDALLPYTQFEISSHGRVRNTETGNYISVYGKTGYSKFTVCYKPDGFRKTVNMHKAMAVAFIPNPNNYRVVNHKDGNKQNYDLYNLEWTTDTRNLVHAKEEGLNNNWGENHGNAKLTDDQVEEILSSPHMKGVELARKYNVSPSAICQIRKGVRRNVKY</sequence>
<dbReference type="InterPro" id="IPR044925">
    <property type="entry name" value="His-Me_finger_sf"/>
</dbReference>
<evidence type="ECO:0000313" key="2">
    <source>
        <dbReference type="Proteomes" id="UP000514831"/>
    </source>
</evidence>
<accession>A0A7D7IKK3</accession>
<keyword evidence="1" id="KW-0378">Hydrolase</keyword>
<protein>
    <submittedName>
        <fullName evidence="1">Homing endonuclease</fullName>
    </submittedName>
</protein>
<dbReference type="Proteomes" id="UP000514831">
    <property type="component" value="Genome"/>
</dbReference>
<organism evidence="1 2">
    <name type="scientific">Escherichia phage vB_EcoM_011D4</name>
    <dbReference type="NCBI Taxonomy" id="2735300"/>
    <lineage>
        <taxon>Viruses</taxon>
        <taxon>Duplodnaviria</taxon>
        <taxon>Heunggongvirae</taxon>
        <taxon>Uroviricota</taxon>
        <taxon>Caudoviricetes</taxon>
        <taxon>Pantevenvirales</taxon>
        <taxon>Straboviridae</taxon>
        <taxon>Krischvirus</taxon>
        <taxon>Krischvirus RB49</taxon>
    </lineage>
</organism>
<keyword evidence="1" id="KW-0255">Endonuclease</keyword>
<dbReference type="Gene3D" id="3.90.75.20">
    <property type="match status" value="1"/>
</dbReference>
<proteinExistence type="predicted"/>